<accession>X6NWJ3</accession>
<dbReference type="AlphaFoldDB" id="X6NWJ3"/>
<keyword evidence="3" id="KW-1185">Reference proteome</keyword>
<feature type="region of interest" description="Disordered" evidence="1">
    <location>
        <begin position="27"/>
        <end position="91"/>
    </location>
</feature>
<name>X6NWJ3_RETFI</name>
<evidence type="ECO:0000256" key="1">
    <source>
        <dbReference type="SAM" id="MobiDB-lite"/>
    </source>
</evidence>
<dbReference type="EMBL" id="ASPP01005625">
    <property type="protein sequence ID" value="ETO30199.1"/>
    <property type="molecule type" value="Genomic_DNA"/>
</dbReference>
<proteinExistence type="predicted"/>
<evidence type="ECO:0000313" key="2">
    <source>
        <dbReference type="EMBL" id="ETO30199.1"/>
    </source>
</evidence>
<comment type="caution">
    <text evidence="2">The sequence shown here is derived from an EMBL/GenBank/DDBJ whole genome shotgun (WGS) entry which is preliminary data.</text>
</comment>
<sequence length="203" mass="22995">MGIALHGYIIQMLWDIYNHDKRVAHPNDEAQKANESEQDESQSETGSVIINEEEQTPSEEQTNENKNTNNDKNITKNDNGDDAKSENFADQSDIAAVLKPNMSEEVEDQWDIVKFFDNHPKWPSFHQILIDIIETQSKGNAHILSQENISTELQAEPPIGDRIVQSVNLEQNQEGTDDNDSSDSDVISLLYVRISMKQIQVSN</sequence>
<gene>
    <name evidence="2" type="ORF">RFI_06920</name>
</gene>
<protein>
    <submittedName>
        <fullName evidence="2">Uncharacterized protein</fullName>
    </submittedName>
</protein>
<dbReference type="Proteomes" id="UP000023152">
    <property type="component" value="Unassembled WGS sequence"/>
</dbReference>
<reference evidence="2 3" key="1">
    <citation type="journal article" date="2013" name="Curr. Biol.">
        <title>The Genome of the Foraminiferan Reticulomyxa filosa.</title>
        <authorList>
            <person name="Glockner G."/>
            <person name="Hulsmann N."/>
            <person name="Schleicher M."/>
            <person name="Noegel A.A."/>
            <person name="Eichinger L."/>
            <person name="Gallinger C."/>
            <person name="Pawlowski J."/>
            <person name="Sierra R."/>
            <person name="Euteneuer U."/>
            <person name="Pillet L."/>
            <person name="Moustafa A."/>
            <person name="Platzer M."/>
            <person name="Groth M."/>
            <person name="Szafranski K."/>
            <person name="Schliwa M."/>
        </authorList>
    </citation>
    <scope>NUCLEOTIDE SEQUENCE [LARGE SCALE GENOMIC DNA]</scope>
</reference>
<evidence type="ECO:0000313" key="3">
    <source>
        <dbReference type="Proteomes" id="UP000023152"/>
    </source>
</evidence>
<organism evidence="2 3">
    <name type="scientific">Reticulomyxa filosa</name>
    <dbReference type="NCBI Taxonomy" id="46433"/>
    <lineage>
        <taxon>Eukaryota</taxon>
        <taxon>Sar</taxon>
        <taxon>Rhizaria</taxon>
        <taxon>Retaria</taxon>
        <taxon>Foraminifera</taxon>
        <taxon>Monothalamids</taxon>
        <taxon>Reticulomyxidae</taxon>
        <taxon>Reticulomyxa</taxon>
    </lineage>
</organism>
<feature type="compositionally biased region" description="Basic and acidic residues" evidence="1">
    <location>
        <begin position="73"/>
        <end position="87"/>
    </location>
</feature>